<protein>
    <recommendedName>
        <fullName evidence="8">EamA domain-containing protein</fullName>
    </recommendedName>
</protein>
<evidence type="ECO:0000256" key="7">
    <source>
        <dbReference type="SAM" id="Phobius"/>
    </source>
</evidence>
<dbReference type="GO" id="GO:0005886">
    <property type="term" value="C:plasma membrane"/>
    <property type="evidence" value="ECO:0007669"/>
    <property type="project" value="UniProtKB-SubCell"/>
</dbReference>
<dbReference type="InterPro" id="IPR050638">
    <property type="entry name" value="AA-Vitamin_Transporters"/>
</dbReference>
<feature type="transmembrane region" description="Helical" evidence="7">
    <location>
        <begin position="12"/>
        <end position="34"/>
    </location>
</feature>
<keyword evidence="6 7" id="KW-0472">Membrane</keyword>
<evidence type="ECO:0000256" key="4">
    <source>
        <dbReference type="ARBA" id="ARBA00022692"/>
    </source>
</evidence>
<dbReference type="InterPro" id="IPR037185">
    <property type="entry name" value="EmrE-like"/>
</dbReference>
<gene>
    <name evidence="9" type="ordered locus">Rxyl_0739</name>
</gene>
<keyword evidence="3" id="KW-1003">Cell membrane</keyword>
<dbReference type="eggNOG" id="COG0697">
    <property type="taxonomic scope" value="Bacteria"/>
</dbReference>
<feature type="transmembrane region" description="Helical" evidence="7">
    <location>
        <begin position="104"/>
        <end position="122"/>
    </location>
</feature>
<sequence length="294" mass="30485">MDSAGRRGSAWAELSLLLTAFFFGTNFVAVKHVVEEVPPVLFAAARFTAAGLLLWAVLRLFEPASRLKRADLPPVAGLGLLGITATQTVFTIGVHHTTAANTAVIYSTAPVWGMLLGFALGLERPRLSGVAGVAMCLAGVAAIEGGGLRLAGTSLLGDALILLAAVFWGSYTVLSLPLLRRYTPLAVAAYPMLLGGLAAFPLAALDLRVEPSALGGSVWFAALYSTLFSSAFGFVGWQKGVARVGANRVLVYQYLVALSGVAAGMVVLGEGFGPLQALGAAVVLVGVYLARRRA</sequence>
<evidence type="ECO:0000256" key="3">
    <source>
        <dbReference type="ARBA" id="ARBA00022475"/>
    </source>
</evidence>
<feature type="transmembrane region" description="Helical" evidence="7">
    <location>
        <begin position="186"/>
        <end position="205"/>
    </location>
</feature>
<dbReference type="PANTHER" id="PTHR32322:SF18">
    <property type="entry name" value="S-ADENOSYLMETHIONINE_S-ADENOSYLHOMOCYSTEINE TRANSPORTER"/>
    <property type="match status" value="1"/>
</dbReference>
<evidence type="ECO:0000256" key="1">
    <source>
        <dbReference type="ARBA" id="ARBA00004651"/>
    </source>
</evidence>
<feature type="transmembrane region" description="Helical" evidence="7">
    <location>
        <begin position="274"/>
        <end position="290"/>
    </location>
</feature>
<dbReference type="STRING" id="266117.Rxyl_0739"/>
<keyword evidence="4 7" id="KW-0812">Transmembrane</keyword>
<organism evidence="9 10">
    <name type="scientific">Rubrobacter xylanophilus (strain DSM 9941 / JCM 11954 / NBRC 16129 / PRD-1)</name>
    <dbReference type="NCBI Taxonomy" id="266117"/>
    <lineage>
        <taxon>Bacteria</taxon>
        <taxon>Bacillati</taxon>
        <taxon>Actinomycetota</taxon>
        <taxon>Rubrobacteria</taxon>
        <taxon>Rubrobacterales</taxon>
        <taxon>Rubrobacteraceae</taxon>
        <taxon>Rubrobacter</taxon>
    </lineage>
</organism>
<evidence type="ECO:0000313" key="9">
    <source>
        <dbReference type="EMBL" id="ABG03708.1"/>
    </source>
</evidence>
<proteinExistence type="inferred from homology"/>
<evidence type="ECO:0000259" key="8">
    <source>
        <dbReference type="Pfam" id="PF00892"/>
    </source>
</evidence>
<feature type="transmembrane region" description="Helical" evidence="7">
    <location>
        <begin position="40"/>
        <end position="61"/>
    </location>
</feature>
<feature type="domain" description="EamA" evidence="8">
    <location>
        <begin position="156"/>
        <end position="290"/>
    </location>
</feature>
<dbReference type="EMBL" id="CP000386">
    <property type="protein sequence ID" value="ABG03708.1"/>
    <property type="molecule type" value="Genomic_DNA"/>
</dbReference>
<dbReference type="KEGG" id="rxy:Rxyl_0739"/>
<name>Q1AY20_RUBXD</name>
<dbReference type="Proteomes" id="UP000006637">
    <property type="component" value="Chromosome"/>
</dbReference>
<dbReference type="Pfam" id="PF00892">
    <property type="entry name" value="EamA"/>
    <property type="match status" value="2"/>
</dbReference>
<comment type="similarity">
    <text evidence="2">Belongs to the EamA transporter family.</text>
</comment>
<dbReference type="AlphaFoldDB" id="Q1AY20"/>
<dbReference type="SUPFAM" id="SSF103481">
    <property type="entry name" value="Multidrug resistance efflux transporter EmrE"/>
    <property type="match status" value="2"/>
</dbReference>
<dbReference type="PhylomeDB" id="Q1AY20"/>
<dbReference type="InterPro" id="IPR000620">
    <property type="entry name" value="EamA_dom"/>
</dbReference>
<dbReference type="RefSeq" id="WP_011563726.1">
    <property type="nucleotide sequence ID" value="NC_008148.1"/>
</dbReference>
<comment type="subcellular location">
    <subcellularLocation>
        <location evidence="1">Cell membrane</location>
        <topology evidence="1">Multi-pass membrane protein</topology>
    </subcellularLocation>
</comment>
<evidence type="ECO:0000256" key="6">
    <source>
        <dbReference type="ARBA" id="ARBA00023136"/>
    </source>
</evidence>
<dbReference type="OrthoDB" id="5242006at2"/>
<evidence type="ECO:0000256" key="5">
    <source>
        <dbReference type="ARBA" id="ARBA00022989"/>
    </source>
</evidence>
<evidence type="ECO:0000313" key="10">
    <source>
        <dbReference type="Proteomes" id="UP000006637"/>
    </source>
</evidence>
<feature type="transmembrane region" description="Helical" evidence="7">
    <location>
        <begin position="73"/>
        <end position="92"/>
    </location>
</feature>
<reference evidence="9 10" key="1">
    <citation type="submission" date="2006-06" db="EMBL/GenBank/DDBJ databases">
        <title>Complete sequence of Rubrobacter xylanophilus DSM 9941.</title>
        <authorList>
            <consortium name="US DOE Joint Genome Institute"/>
            <person name="Copeland A."/>
            <person name="Lucas S."/>
            <person name="Lapidus A."/>
            <person name="Barry K."/>
            <person name="Detter J.C."/>
            <person name="Glavina del Rio T."/>
            <person name="Hammon N."/>
            <person name="Israni S."/>
            <person name="Dalin E."/>
            <person name="Tice H."/>
            <person name="Pitluck S."/>
            <person name="Munk A.C."/>
            <person name="Brettin T."/>
            <person name="Bruce D."/>
            <person name="Han C."/>
            <person name="Tapia R."/>
            <person name="Gilna P."/>
            <person name="Schmutz J."/>
            <person name="Larimer F."/>
            <person name="Land M."/>
            <person name="Hauser L."/>
            <person name="Kyrpides N."/>
            <person name="Lykidis A."/>
            <person name="da Costa M.S."/>
            <person name="Rainey F.A."/>
            <person name="Empadinhas N."/>
            <person name="Jolivet E."/>
            <person name="Battista J.R."/>
            <person name="Richardson P."/>
        </authorList>
    </citation>
    <scope>NUCLEOTIDE SEQUENCE [LARGE SCALE GENOMIC DNA]</scope>
    <source>
        <strain evidence="10">DSM 9941 / NBRC 16129 / PRD-1</strain>
    </source>
</reference>
<feature type="transmembrane region" description="Helical" evidence="7">
    <location>
        <begin position="249"/>
        <end position="268"/>
    </location>
</feature>
<accession>Q1AY20</accession>
<keyword evidence="5 7" id="KW-1133">Transmembrane helix</keyword>
<feature type="domain" description="EamA" evidence="8">
    <location>
        <begin position="11"/>
        <end position="143"/>
    </location>
</feature>
<dbReference type="HOGENOM" id="CLU_033863_4_2_11"/>
<keyword evidence="10" id="KW-1185">Reference proteome</keyword>
<feature type="transmembrane region" description="Helical" evidence="7">
    <location>
        <begin position="217"/>
        <end position="237"/>
    </location>
</feature>
<feature type="transmembrane region" description="Helical" evidence="7">
    <location>
        <begin position="160"/>
        <end position="179"/>
    </location>
</feature>
<evidence type="ECO:0000256" key="2">
    <source>
        <dbReference type="ARBA" id="ARBA00007362"/>
    </source>
</evidence>
<feature type="transmembrane region" description="Helical" evidence="7">
    <location>
        <begin position="129"/>
        <end position="148"/>
    </location>
</feature>
<dbReference type="PANTHER" id="PTHR32322">
    <property type="entry name" value="INNER MEMBRANE TRANSPORTER"/>
    <property type="match status" value="1"/>
</dbReference>